<gene>
    <name evidence="1" type="ORF">FHR96_003114</name>
</gene>
<evidence type="ECO:0008006" key="3">
    <source>
        <dbReference type="Google" id="ProtNLM"/>
    </source>
</evidence>
<comment type="caution">
    <text evidence="1">The sequence shown here is derived from an EMBL/GenBank/DDBJ whole genome shotgun (WGS) entry which is preliminary data.</text>
</comment>
<accession>A0A7W5BZY2</accession>
<organism evidence="1 2">
    <name type="scientific">Halomonas organivorans</name>
    <dbReference type="NCBI Taxonomy" id="257772"/>
    <lineage>
        <taxon>Bacteria</taxon>
        <taxon>Pseudomonadati</taxon>
        <taxon>Pseudomonadota</taxon>
        <taxon>Gammaproteobacteria</taxon>
        <taxon>Oceanospirillales</taxon>
        <taxon>Halomonadaceae</taxon>
        <taxon>Halomonas</taxon>
    </lineage>
</organism>
<proteinExistence type="predicted"/>
<dbReference type="RefSeq" id="WP_183388594.1">
    <property type="nucleotide sequence ID" value="NZ_JACHXM010000018.1"/>
</dbReference>
<sequence>MKERPILFNDEMVRALLDGRKTQTRRLVKPQPPATHSFKGYVIESSRRKDEGKFSWGIKESEYHFRDTMYVGCPYGQPGDRLWVREAWQGPLVSEDEMMEHPTWAKDLSTYEDPAHCSYRASGDSCEFFDAHEDEVVARWRPSIHMPRWACRILLEVTAVRVERLQDISETDALAEGVDGEAEAAAARLPWHDNPRRAFRFLWKRINGPDSWDANPWVWVVEFRRLDAQEIAA</sequence>
<dbReference type="AlphaFoldDB" id="A0A7W5BZY2"/>
<evidence type="ECO:0000313" key="1">
    <source>
        <dbReference type="EMBL" id="MBB3142227.1"/>
    </source>
</evidence>
<dbReference type="EMBL" id="JACHXM010000018">
    <property type="protein sequence ID" value="MBB3142227.1"/>
    <property type="molecule type" value="Genomic_DNA"/>
</dbReference>
<evidence type="ECO:0000313" key="2">
    <source>
        <dbReference type="Proteomes" id="UP000525987"/>
    </source>
</evidence>
<name>A0A7W5BZY2_9GAMM</name>
<protein>
    <recommendedName>
        <fullName evidence="3">Morphogenetic protein</fullName>
    </recommendedName>
</protein>
<keyword evidence="2" id="KW-1185">Reference proteome</keyword>
<dbReference type="Proteomes" id="UP000525987">
    <property type="component" value="Unassembled WGS sequence"/>
</dbReference>
<reference evidence="1 2" key="1">
    <citation type="submission" date="2020-08" db="EMBL/GenBank/DDBJ databases">
        <title>Genomic Encyclopedia of Type Strains, Phase III (KMG-III): the genomes of soil and plant-associated and newly described type strains.</title>
        <authorList>
            <person name="Whitman W."/>
        </authorList>
    </citation>
    <scope>NUCLEOTIDE SEQUENCE [LARGE SCALE GENOMIC DNA]</scope>
    <source>
        <strain evidence="1 2">CECT 5995</strain>
    </source>
</reference>